<evidence type="ECO:0000313" key="2">
    <source>
        <dbReference type="Proteomes" id="UP000199695"/>
    </source>
</evidence>
<protein>
    <submittedName>
        <fullName evidence="1">Uncharacterized protein</fullName>
    </submittedName>
</protein>
<gene>
    <name evidence="1" type="ORF">SAMN05444955_111127</name>
</gene>
<organism evidence="1 2">
    <name type="scientific">Lihuaxuella thermophila</name>
    <dbReference type="NCBI Taxonomy" id="1173111"/>
    <lineage>
        <taxon>Bacteria</taxon>
        <taxon>Bacillati</taxon>
        <taxon>Bacillota</taxon>
        <taxon>Bacilli</taxon>
        <taxon>Bacillales</taxon>
        <taxon>Thermoactinomycetaceae</taxon>
        <taxon>Lihuaxuella</taxon>
    </lineage>
</organism>
<dbReference type="STRING" id="1173111.SAMN05444955_111127"/>
<sequence length="136" mass="15824">MDMPGMWCSSRSGHQCRQKHSARRFKIHRRGDHGLSLVYFSRLREITQESPAFRHGEWSNEAHKFLVNCFTRPDLRFVAERIEEHSRGKTSADQLYTLREGLSVTSIREKHGFMKVIRPFFIIKHGNSLIGEGGLI</sequence>
<dbReference type="Proteomes" id="UP000199695">
    <property type="component" value="Unassembled WGS sequence"/>
</dbReference>
<reference evidence="1 2" key="1">
    <citation type="submission" date="2016-10" db="EMBL/GenBank/DDBJ databases">
        <authorList>
            <person name="de Groot N.N."/>
        </authorList>
    </citation>
    <scope>NUCLEOTIDE SEQUENCE [LARGE SCALE GENOMIC DNA]</scope>
    <source>
        <strain evidence="1 2">DSM 46701</strain>
    </source>
</reference>
<evidence type="ECO:0000313" key="1">
    <source>
        <dbReference type="EMBL" id="SEN44875.1"/>
    </source>
</evidence>
<keyword evidence="2" id="KW-1185">Reference proteome</keyword>
<dbReference type="AlphaFoldDB" id="A0A1H8GM67"/>
<accession>A0A1H8GM67</accession>
<dbReference type="EMBL" id="FOCQ01000011">
    <property type="protein sequence ID" value="SEN44875.1"/>
    <property type="molecule type" value="Genomic_DNA"/>
</dbReference>
<name>A0A1H8GM67_9BACL</name>
<proteinExistence type="predicted"/>